<sequence length="131" mass="15131">MNSQLNWWDDKNKTQELAVSLRGNARSVLSDLSHEQRRNYHDFVTALVSCFEQELYRMEMKHHQCKQGESLNKLAQVVKRLTNKLYPVAPVGVREQLARDCFLDALNDPEVEWAVHQGKPKSMDDAAHLAL</sequence>
<dbReference type="PANTHER" id="PTHR19963:SF30">
    <property type="entry name" value="ENDONUCLEASE_EXONUCLEASE_PHOSPHATASE DOMAIN-CONTAINING PROTEIN"/>
    <property type="match status" value="1"/>
</dbReference>
<accession>A0ABD3XKZ1</accession>
<organism evidence="1 3">
    <name type="scientific">Sinanodonta woodiana</name>
    <name type="common">Chinese pond mussel</name>
    <name type="synonym">Anodonta woodiana</name>
    <dbReference type="NCBI Taxonomy" id="1069815"/>
    <lineage>
        <taxon>Eukaryota</taxon>
        <taxon>Metazoa</taxon>
        <taxon>Spiralia</taxon>
        <taxon>Lophotrochozoa</taxon>
        <taxon>Mollusca</taxon>
        <taxon>Bivalvia</taxon>
        <taxon>Autobranchia</taxon>
        <taxon>Heteroconchia</taxon>
        <taxon>Palaeoheterodonta</taxon>
        <taxon>Unionida</taxon>
        <taxon>Unionoidea</taxon>
        <taxon>Unionidae</taxon>
        <taxon>Unioninae</taxon>
        <taxon>Sinanodonta</taxon>
    </lineage>
</organism>
<dbReference type="PANTHER" id="PTHR19963">
    <property type="entry name" value="CCHC-TYPE DOMAIN-CONTAINING PROTEIN"/>
    <property type="match status" value="1"/>
</dbReference>
<evidence type="ECO:0000313" key="1">
    <source>
        <dbReference type="EMBL" id="KAL3886128.1"/>
    </source>
</evidence>
<name>A0ABD3XKZ1_SINWO</name>
<reference evidence="1 3" key="1">
    <citation type="submission" date="2024-11" db="EMBL/GenBank/DDBJ databases">
        <title>Chromosome-level genome assembly of the freshwater bivalve Anodonta woodiana.</title>
        <authorList>
            <person name="Chen X."/>
        </authorList>
    </citation>
    <scope>NUCLEOTIDE SEQUENCE [LARGE SCALE GENOMIC DNA]</scope>
    <source>
        <strain evidence="1">MN2024</strain>
        <tissue evidence="1">Gills</tissue>
    </source>
</reference>
<comment type="caution">
    <text evidence="1">The sequence shown here is derived from an EMBL/GenBank/DDBJ whole genome shotgun (WGS) entry which is preliminary data.</text>
</comment>
<dbReference type="AlphaFoldDB" id="A0ABD3XKZ1"/>
<evidence type="ECO:0000313" key="3">
    <source>
        <dbReference type="Proteomes" id="UP001634394"/>
    </source>
</evidence>
<proteinExistence type="predicted"/>
<evidence type="ECO:0000313" key="2">
    <source>
        <dbReference type="EMBL" id="KAL3886130.1"/>
    </source>
</evidence>
<protein>
    <submittedName>
        <fullName evidence="1">Uncharacterized protein</fullName>
    </submittedName>
</protein>
<dbReference type="Proteomes" id="UP001634394">
    <property type="component" value="Unassembled WGS sequence"/>
</dbReference>
<dbReference type="EMBL" id="JBJQND010000002">
    <property type="protein sequence ID" value="KAL3886128.1"/>
    <property type="molecule type" value="Genomic_DNA"/>
</dbReference>
<dbReference type="EMBL" id="JBJQND010000002">
    <property type="protein sequence ID" value="KAL3886130.1"/>
    <property type="molecule type" value="Genomic_DNA"/>
</dbReference>
<gene>
    <name evidence="1" type="ORF">ACJMK2_026144</name>
    <name evidence="2" type="ORF">ACJMK2_026146</name>
</gene>
<keyword evidence="3" id="KW-1185">Reference proteome</keyword>